<accession>A0A5S3QRL2</accession>
<reference evidence="2 3" key="1">
    <citation type="submission" date="2019-05" db="EMBL/GenBank/DDBJ databases">
        <title>Genomic analysis of Lentibacillus sp. NKC220-2.</title>
        <authorList>
            <person name="Oh Y.J."/>
        </authorList>
    </citation>
    <scope>NUCLEOTIDE SEQUENCE [LARGE SCALE GENOMIC DNA]</scope>
    <source>
        <strain evidence="2 3">NKC220-2</strain>
    </source>
</reference>
<evidence type="ECO:0000256" key="1">
    <source>
        <dbReference type="SAM" id="Phobius"/>
    </source>
</evidence>
<keyword evidence="1" id="KW-0472">Membrane</keyword>
<proteinExistence type="predicted"/>
<dbReference type="AlphaFoldDB" id="A0A5S3QRL2"/>
<dbReference type="RefSeq" id="WP_138604175.1">
    <property type="nucleotide sequence ID" value="NZ_VCIA01000001.1"/>
</dbReference>
<feature type="transmembrane region" description="Helical" evidence="1">
    <location>
        <begin position="47"/>
        <end position="67"/>
    </location>
</feature>
<evidence type="ECO:0000313" key="2">
    <source>
        <dbReference type="EMBL" id="TMN23286.1"/>
    </source>
</evidence>
<feature type="transmembrane region" description="Helical" evidence="1">
    <location>
        <begin position="79"/>
        <end position="96"/>
    </location>
</feature>
<organism evidence="2 3">
    <name type="scientific">Lentibacillus cibarius</name>
    <dbReference type="NCBI Taxonomy" id="2583219"/>
    <lineage>
        <taxon>Bacteria</taxon>
        <taxon>Bacillati</taxon>
        <taxon>Bacillota</taxon>
        <taxon>Bacilli</taxon>
        <taxon>Bacillales</taxon>
        <taxon>Bacillaceae</taxon>
        <taxon>Lentibacillus</taxon>
    </lineage>
</organism>
<comment type="caution">
    <text evidence="2">The sequence shown here is derived from an EMBL/GenBank/DDBJ whole genome shotgun (WGS) entry which is preliminary data.</text>
</comment>
<name>A0A5S3QRL2_9BACI</name>
<sequence length="99" mass="11311">MNDKLWKTIQISSFILILFIFLGTILVSELEPKPDGGWHATFPSKTVQMTALGLSIVLFLTWVFATYVRREGEVSLRAAKRGVLFIIGMGIFYWMLQQI</sequence>
<dbReference type="Proteomes" id="UP000306980">
    <property type="component" value="Unassembled WGS sequence"/>
</dbReference>
<dbReference type="OrthoDB" id="2971162at2"/>
<gene>
    <name evidence="2" type="ORF">FFL34_15205</name>
</gene>
<dbReference type="EMBL" id="VCIA01000001">
    <property type="protein sequence ID" value="TMN23286.1"/>
    <property type="molecule type" value="Genomic_DNA"/>
</dbReference>
<keyword evidence="1" id="KW-1133">Transmembrane helix</keyword>
<protein>
    <recommendedName>
        <fullName evidence="4">DUF1648 domain-containing protein</fullName>
    </recommendedName>
</protein>
<feature type="transmembrane region" description="Helical" evidence="1">
    <location>
        <begin position="9"/>
        <end position="27"/>
    </location>
</feature>
<evidence type="ECO:0000313" key="3">
    <source>
        <dbReference type="Proteomes" id="UP000306980"/>
    </source>
</evidence>
<keyword evidence="1" id="KW-0812">Transmembrane</keyword>
<evidence type="ECO:0008006" key="4">
    <source>
        <dbReference type="Google" id="ProtNLM"/>
    </source>
</evidence>